<dbReference type="InterPro" id="IPR049326">
    <property type="entry name" value="Rhodopsin_dom_fungi"/>
</dbReference>
<organism evidence="8 9">
    <name type="scientific">Talaromyces islandicus</name>
    <name type="common">Penicillium islandicum</name>
    <dbReference type="NCBI Taxonomy" id="28573"/>
    <lineage>
        <taxon>Eukaryota</taxon>
        <taxon>Fungi</taxon>
        <taxon>Dikarya</taxon>
        <taxon>Ascomycota</taxon>
        <taxon>Pezizomycotina</taxon>
        <taxon>Eurotiomycetes</taxon>
        <taxon>Eurotiomycetidae</taxon>
        <taxon>Eurotiales</taxon>
        <taxon>Trichocomaceae</taxon>
        <taxon>Talaromyces</taxon>
        <taxon>Talaromyces sect. Islandici</taxon>
    </lineage>
</organism>
<evidence type="ECO:0000256" key="5">
    <source>
        <dbReference type="ARBA" id="ARBA00038359"/>
    </source>
</evidence>
<dbReference type="OMA" id="FYHKVFG"/>
<keyword evidence="3 6" id="KW-1133">Transmembrane helix</keyword>
<dbReference type="Pfam" id="PF20684">
    <property type="entry name" value="Fung_rhodopsin"/>
    <property type="match status" value="1"/>
</dbReference>
<evidence type="ECO:0000256" key="4">
    <source>
        <dbReference type="ARBA" id="ARBA00023136"/>
    </source>
</evidence>
<accession>A0A0U1M944</accession>
<proteinExistence type="inferred from homology"/>
<comment type="similarity">
    <text evidence="5">Belongs to the SAT4 family.</text>
</comment>
<dbReference type="GO" id="GO:0016020">
    <property type="term" value="C:membrane"/>
    <property type="evidence" value="ECO:0007669"/>
    <property type="project" value="UniProtKB-SubCell"/>
</dbReference>
<sequence length="376" mass="41544">MALPGRGILLVVLVSVFWALATISVMVRVWSRWIKRQPMMFNDYAIFGALLFTAGIAISNIIAVAQGGIGSHLLETTHDQQIASQKIYTEVWILQVVANTFVRLSFLDLLRRIFKVRAFVNAVWVVMGLSIAYFVGCFITFFALCRPFAYNWDITIKDGECGDRYLPFLLSAIFNLLLDFAIILLPLPVLWRLQLKTGKKIALTAVFGVGIVVCVMTILRTVAVVDFNPPSAKKDFTYTVFYDALWSSLEPSLGVVNACLPLFPPVMQSVGASPFFSRLKSMLTNTGAVSSSGKASYKLGSASEWSSNHHNNQAWSKLKESNASGNQSIDTMPLTSIQASNLGSGKRATVPNVPYDIEISHTIEVREDMTRGPDRV</sequence>
<protein>
    <recommendedName>
        <fullName evidence="7">Rhodopsin domain-containing protein</fullName>
    </recommendedName>
</protein>
<evidence type="ECO:0000259" key="7">
    <source>
        <dbReference type="Pfam" id="PF20684"/>
    </source>
</evidence>
<name>A0A0U1M944_TALIS</name>
<dbReference type="OrthoDB" id="10017208at2759"/>
<feature type="transmembrane region" description="Helical" evidence="6">
    <location>
        <begin position="6"/>
        <end position="29"/>
    </location>
</feature>
<evidence type="ECO:0000256" key="3">
    <source>
        <dbReference type="ARBA" id="ARBA00022989"/>
    </source>
</evidence>
<dbReference type="EMBL" id="CVMT01000011">
    <property type="protein sequence ID" value="CRG92078.1"/>
    <property type="molecule type" value="Genomic_DNA"/>
</dbReference>
<feature type="domain" description="Rhodopsin" evidence="7">
    <location>
        <begin position="27"/>
        <end position="268"/>
    </location>
</feature>
<dbReference type="InterPro" id="IPR052337">
    <property type="entry name" value="SAT4-like"/>
</dbReference>
<reference evidence="8 9" key="1">
    <citation type="submission" date="2015-04" db="EMBL/GenBank/DDBJ databases">
        <authorList>
            <person name="Syromyatnikov M.Y."/>
            <person name="Popov V.N."/>
        </authorList>
    </citation>
    <scope>NUCLEOTIDE SEQUENCE [LARGE SCALE GENOMIC DNA]</scope>
    <source>
        <strain evidence="8">WF-38-12</strain>
    </source>
</reference>
<keyword evidence="2 6" id="KW-0812">Transmembrane</keyword>
<keyword evidence="4 6" id="KW-0472">Membrane</keyword>
<comment type="subcellular location">
    <subcellularLocation>
        <location evidence="1">Membrane</location>
        <topology evidence="1">Multi-pass membrane protein</topology>
    </subcellularLocation>
</comment>
<gene>
    <name evidence="8" type="ORF">PISL3812_09133</name>
</gene>
<feature type="transmembrane region" description="Helical" evidence="6">
    <location>
        <begin position="201"/>
        <end position="223"/>
    </location>
</feature>
<dbReference type="PANTHER" id="PTHR33048:SF57">
    <property type="entry name" value="INTEGRAL MEMBRANE PROTEIN-RELATED"/>
    <property type="match status" value="1"/>
</dbReference>
<evidence type="ECO:0000256" key="6">
    <source>
        <dbReference type="SAM" id="Phobius"/>
    </source>
</evidence>
<evidence type="ECO:0000313" key="8">
    <source>
        <dbReference type="EMBL" id="CRG92078.1"/>
    </source>
</evidence>
<evidence type="ECO:0000256" key="2">
    <source>
        <dbReference type="ARBA" id="ARBA00022692"/>
    </source>
</evidence>
<feature type="transmembrane region" description="Helical" evidence="6">
    <location>
        <begin position="41"/>
        <end position="67"/>
    </location>
</feature>
<dbReference type="PANTHER" id="PTHR33048">
    <property type="entry name" value="PTH11-LIKE INTEGRAL MEMBRANE PROTEIN (AFU_ORTHOLOGUE AFUA_5G11245)"/>
    <property type="match status" value="1"/>
</dbReference>
<evidence type="ECO:0000256" key="1">
    <source>
        <dbReference type="ARBA" id="ARBA00004141"/>
    </source>
</evidence>
<feature type="transmembrane region" description="Helical" evidence="6">
    <location>
        <begin position="118"/>
        <end position="144"/>
    </location>
</feature>
<keyword evidence="9" id="KW-1185">Reference proteome</keyword>
<dbReference type="AlphaFoldDB" id="A0A0U1M944"/>
<evidence type="ECO:0000313" key="9">
    <source>
        <dbReference type="Proteomes" id="UP000054383"/>
    </source>
</evidence>
<feature type="transmembrane region" description="Helical" evidence="6">
    <location>
        <begin position="164"/>
        <end position="189"/>
    </location>
</feature>
<dbReference type="Proteomes" id="UP000054383">
    <property type="component" value="Unassembled WGS sequence"/>
</dbReference>